<dbReference type="AlphaFoldDB" id="A0A2S1LPE1"/>
<evidence type="ECO:0000259" key="1">
    <source>
        <dbReference type="Pfam" id="PF12728"/>
    </source>
</evidence>
<dbReference type="GO" id="GO:0003677">
    <property type="term" value="F:DNA binding"/>
    <property type="evidence" value="ECO:0007669"/>
    <property type="project" value="UniProtKB-KW"/>
</dbReference>
<dbReference type="KEGG" id="fki:FK004_09990"/>
<reference evidence="2 3" key="1">
    <citation type="submission" date="2017-04" db="EMBL/GenBank/DDBJ databases">
        <title>Complete genome sequence of Flavobacterium kingsejong AJ004.</title>
        <authorList>
            <person name="Lee P.C."/>
        </authorList>
    </citation>
    <scope>NUCLEOTIDE SEQUENCE [LARGE SCALE GENOMIC DNA]</scope>
    <source>
        <strain evidence="2 3">AJ004</strain>
    </source>
</reference>
<evidence type="ECO:0000313" key="2">
    <source>
        <dbReference type="EMBL" id="AWG25541.1"/>
    </source>
</evidence>
<protein>
    <submittedName>
        <fullName evidence="2">DNA-binding protein</fullName>
    </submittedName>
</protein>
<dbReference type="Pfam" id="PF12728">
    <property type="entry name" value="HTH_17"/>
    <property type="match status" value="1"/>
</dbReference>
<dbReference type="EMBL" id="CP020919">
    <property type="protein sequence ID" value="AWG25541.1"/>
    <property type="molecule type" value="Genomic_DNA"/>
</dbReference>
<feature type="domain" description="Helix-turn-helix" evidence="1">
    <location>
        <begin position="78"/>
        <end position="123"/>
    </location>
</feature>
<proteinExistence type="predicted"/>
<keyword evidence="3" id="KW-1185">Reference proteome</keyword>
<evidence type="ECO:0000313" key="3">
    <source>
        <dbReference type="Proteomes" id="UP000244677"/>
    </source>
</evidence>
<gene>
    <name evidence="2" type="ORF">FK004_09990</name>
</gene>
<sequence>MGHKTSHIMSSNIEVIRICEHCKKQFTAKTTRTRYCSHICNSRGYKSLVRKGKVEKSNTEIVQLLNTDLEKIKPLEFLKITQATILFGISRSTLYRLVNNGQLDIAKFGKRTVIRRCDLEAFFAIPVQDVTLKTGQQFPGFDNCYTITEIQQKYNISSGALYLLIQRQGLVKYSVGKFTCVAKQDIDIIFNTVGR</sequence>
<dbReference type="OrthoDB" id="1003442at2"/>
<dbReference type="Proteomes" id="UP000244677">
    <property type="component" value="Chromosome"/>
</dbReference>
<organism evidence="2 3">
    <name type="scientific">Flavobacterium kingsejongi</name>
    <dbReference type="NCBI Taxonomy" id="1678728"/>
    <lineage>
        <taxon>Bacteria</taxon>
        <taxon>Pseudomonadati</taxon>
        <taxon>Bacteroidota</taxon>
        <taxon>Flavobacteriia</taxon>
        <taxon>Flavobacteriales</taxon>
        <taxon>Flavobacteriaceae</taxon>
        <taxon>Flavobacterium</taxon>
    </lineage>
</organism>
<accession>A0A2S1LPE1</accession>
<dbReference type="InterPro" id="IPR041657">
    <property type="entry name" value="HTH_17"/>
</dbReference>
<name>A0A2S1LPE1_9FLAO</name>
<keyword evidence="2" id="KW-0238">DNA-binding</keyword>